<proteinExistence type="predicted"/>
<feature type="chain" id="PRO_5039048607" evidence="1">
    <location>
        <begin position="25"/>
        <end position="288"/>
    </location>
</feature>
<evidence type="ECO:0000313" key="2">
    <source>
        <dbReference type="EMBL" id="KAA1380435.1"/>
    </source>
</evidence>
<feature type="signal peptide" evidence="1">
    <location>
        <begin position="1"/>
        <end position="24"/>
    </location>
</feature>
<sequence>MRSSLLTRSVVAVASLAVGSVALAAVPASAVTPSGVTRDQVLAAAASIRATGAGNDLTDATIETLRTIATPTCSVAAGDQIVNPRAYATAAGDDADGFLASVTIVTAGVPRYCDFGAVAVVDPTYALTGGSTITGRMTDTPTPEIPGSGTPLTFTAPLSGQVAVTAPINGGTTFSVGTTFTATGNAAKTTTTKTSTKVKDKKTTKQKKAAKKKYVKRLAQAKKNYAKALDKAGSSKNKKAAAKRVYAKARALAKAKYKSSISGFKVVTRTVTTTDNKPFSVTAGYSYY</sequence>
<dbReference type="EMBL" id="SDPP02000001">
    <property type="protein sequence ID" value="KAA1380435.1"/>
    <property type="molecule type" value="Genomic_DNA"/>
</dbReference>
<dbReference type="RefSeq" id="WP_129180894.1">
    <property type="nucleotide sequence ID" value="NZ_JAGIOG010000001.1"/>
</dbReference>
<accession>A0A641AR57</accession>
<reference evidence="2" key="1">
    <citation type="submission" date="2019-09" db="EMBL/GenBank/DDBJ databases">
        <authorList>
            <person name="Li J."/>
        </authorList>
    </citation>
    <scope>NUCLEOTIDE SEQUENCE [LARGE SCALE GENOMIC DNA]</scope>
    <source>
        <strain evidence="2">NRBC 14897</strain>
    </source>
</reference>
<organism evidence="2 3">
    <name type="scientific">Aeromicrobium fastidiosum</name>
    <dbReference type="NCBI Taxonomy" id="52699"/>
    <lineage>
        <taxon>Bacteria</taxon>
        <taxon>Bacillati</taxon>
        <taxon>Actinomycetota</taxon>
        <taxon>Actinomycetes</taxon>
        <taxon>Propionibacteriales</taxon>
        <taxon>Nocardioidaceae</taxon>
        <taxon>Aeromicrobium</taxon>
    </lineage>
</organism>
<protein>
    <submittedName>
        <fullName evidence="2">Uncharacterized protein</fullName>
    </submittedName>
</protein>
<evidence type="ECO:0000313" key="3">
    <source>
        <dbReference type="Proteomes" id="UP001515100"/>
    </source>
</evidence>
<comment type="caution">
    <text evidence="2">The sequence shown here is derived from an EMBL/GenBank/DDBJ whole genome shotgun (WGS) entry which is preliminary data.</text>
</comment>
<dbReference type="AlphaFoldDB" id="A0A641AR57"/>
<keyword evidence="3" id="KW-1185">Reference proteome</keyword>
<evidence type="ECO:0000256" key="1">
    <source>
        <dbReference type="SAM" id="SignalP"/>
    </source>
</evidence>
<name>A0A641AR57_9ACTN</name>
<dbReference type="Proteomes" id="UP001515100">
    <property type="component" value="Unassembled WGS sequence"/>
</dbReference>
<keyword evidence="1" id="KW-0732">Signal</keyword>
<gene>
    <name evidence="2" type="ORF">ESP62_004435</name>
</gene>